<name>A0A6P1BKZ1_9BRAD</name>
<evidence type="ECO:0000259" key="1">
    <source>
        <dbReference type="PROSITE" id="PS00125"/>
    </source>
</evidence>
<feature type="domain" description="Serine/threonine specific protein phosphatases" evidence="1">
    <location>
        <begin position="72"/>
        <end position="77"/>
    </location>
</feature>
<sequence>MSNNDDLVTFAIGDIHGCLEMLRVTLASCRSYADGRPTKFVMLGDYIDRGPDSRGVVDWLVNWDGPEQLICLKGNHEDMLIAALERPERSASAWLKNGGQVTLWNYGVMYPHQLPYSLSNWIKGMPLSHDDGERFFVHAGIDPAVSLDHQTEAKLMYSRTLYPDDIDVGRYIVHGHTIVAGVPVPGRNSINVDTGACAGGSLSAAAFVPGRRLPVAIISDDLVVELQDTWSPGLPR</sequence>
<dbReference type="EMBL" id="VKHP01000108">
    <property type="protein sequence ID" value="NEU98879.1"/>
    <property type="molecule type" value="Genomic_DNA"/>
</dbReference>
<organism evidence="2 3">
    <name type="scientific">Bradyrhizobium uaiense</name>
    <dbReference type="NCBI Taxonomy" id="2594946"/>
    <lineage>
        <taxon>Bacteria</taxon>
        <taxon>Pseudomonadati</taxon>
        <taxon>Pseudomonadota</taxon>
        <taxon>Alphaproteobacteria</taxon>
        <taxon>Hyphomicrobiales</taxon>
        <taxon>Nitrobacteraceae</taxon>
        <taxon>Bradyrhizobium</taxon>
    </lineage>
</organism>
<dbReference type="GO" id="GO:0005737">
    <property type="term" value="C:cytoplasm"/>
    <property type="evidence" value="ECO:0007669"/>
    <property type="project" value="TreeGrafter"/>
</dbReference>
<dbReference type="GO" id="GO:0110154">
    <property type="term" value="P:RNA decapping"/>
    <property type="evidence" value="ECO:0007669"/>
    <property type="project" value="TreeGrafter"/>
</dbReference>
<dbReference type="SUPFAM" id="SSF56300">
    <property type="entry name" value="Metallo-dependent phosphatases"/>
    <property type="match status" value="1"/>
</dbReference>
<dbReference type="Proteomes" id="UP000468531">
    <property type="component" value="Unassembled WGS sequence"/>
</dbReference>
<dbReference type="PANTHER" id="PTHR42850:SF4">
    <property type="entry name" value="ZINC-DEPENDENT ENDOPOLYPHOSPHATASE"/>
    <property type="match status" value="1"/>
</dbReference>
<dbReference type="InterPro" id="IPR029052">
    <property type="entry name" value="Metallo-depent_PP-like"/>
</dbReference>
<dbReference type="InterPro" id="IPR006186">
    <property type="entry name" value="Ser/Thr-sp_prot-phosphatase"/>
</dbReference>
<dbReference type="GO" id="GO:0008803">
    <property type="term" value="F:bis(5'-nucleosyl)-tetraphosphatase (symmetrical) activity"/>
    <property type="evidence" value="ECO:0007669"/>
    <property type="project" value="TreeGrafter"/>
</dbReference>
<dbReference type="InterPro" id="IPR050126">
    <property type="entry name" value="Ap4A_hydrolase"/>
</dbReference>
<dbReference type="Pfam" id="PF00149">
    <property type="entry name" value="Metallophos"/>
    <property type="match status" value="1"/>
</dbReference>
<dbReference type="Gene3D" id="3.60.21.10">
    <property type="match status" value="1"/>
</dbReference>
<keyword evidence="3" id="KW-1185">Reference proteome</keyword>
<dbReference type="AlphaFoldDB" id="A0A6P1BKZ1"/>
<dbReference type="PANTHER" id="PTHR42850">
    <property type="entry name" value="METALLOPHOSPHOESTERASE"/>
    <property type="match status" value="1"/>
</dbReference>
<protein>
    <submittedName>
        <fullName evidence="2">Serine/threonine protein phosphatase</fullName>
    </submittedName>
</protein>
<evidence type="ECO:0000313" key="3">
    <source>
        <dbReference type="Proteomes" id="UP000468531"/>
    </source>
</evidence>
<evidence type="ECO:0000313" key="2">
    <source>
        <dbReference type="EMBL" id="NEU98879.1"/>
    </source>
</evidence>
<accession>A0A6P1BKZ1</accession>
<proteinExistence type="predicted"/>
<dbReference type="RefSeq" id="WP_163157589.1">
    <property type="nucleotide sequence ID" value="NZ_VKHP01000108.1"/>
</dbReference>
<dbReference type="InterPro" id="IPR004843">
    <property type="entry name" value="Calcineurin-like_PHP"/>
</dbReference>
<comment type="caution">
    <text evidence="2">The sequence shown here is derived from an EMBL/GenBank/DDBJ whole genome shotgun (WGS) entry which is preliminary data.</text>
</comment>
<dbReference type="CDD" id="cd00144">
    <property type="entry name" value="MPP_PPP_family"/>
    <property type="match status" value="1"/>
</dbReference>
<dbReference type="GO" id="GO:0016791">
    <property type="term" value="F:phosphatase activity"/>
    <property type="evidence" value="ECO:0007669"/>
    <property type="project" value="TreeGrafter"/>
</dbReference>
<reference evidence="2 3" key="1">
    <citation type="journal article" date="2020" name="Arch. Microbiol.">
        <title>Bradyrhizobium uaiense sp. nov., a new highly efficient cowpea symbiont.</title>
        <authorList>
            <person name="Cabral Michel D."/>
            <person name="Azarias Guimaraes A."/>
            <person name="Martins da Costa E."/>
            <person name="Soares de Carvalho T."/>
            <person name="Balsanelli E."/>
            <person name="Willems A."/>
            <person name="Maltempi de Souza E."/>
            <person name="de Souza Moreira F.M."/>
        </authorList>
    </citation>
    <scope>NUCLEOTIDE SEQUENCE [LARGE SCALE GENOMIC DNA]</scope>
    <source>
        <strain evidence="2 3">UFLA 03-164</strain>
    </source>
</reference>
<dbReference type="PROSITE" id="PS00125">
    <property type="entry name" value="SER_THR_PHOSPHATASE"/>
    <property type="match status" value="1"/>
</dbReference>
<gene>
    <name evidence="2" type="ORF">FNJ47_24395</name>
</gene>